<name>A0A655Z302_VIBCL</name>
<protein>
    <submittedName>
        <fullName evidence="1">Uncharacterized protein</fullName>
    </submittedName>
</protein>
<sequence>MPWVKRGVLHLGERFNPVDDFAVFAPKAFRIFDGLLIHRQIGVVIGMRMRFDVLFDRINMGFTHYGFSL</sequence>
<organism evidence="1 2">
    <name type="scientific">Vibrio cholerae</name>
    <dbReference type="NCBI Taxonomy" id="666"/>
    <lineage>
        <taxon>Bacteria</taxon>
        <taxon>Pseudomonadati</taxon>
        <taxon>Pseudomonadota</taxon>
        <taxon>Gammaproteobacteria</taxon>
        <taxon>Vibrionales</taxon>
        <taxon>Vibrionaceae</taxon>
        <taxon>Vibrio</taxon>
    </lineage>
</organism>
<gene>
    <name evidence="1" type="ORF">ERS013201_03004</name>
</gene>
<dbReference type="EMBL" id="CWQJ01000022">
    <property type="protein sequence ID" value="CSC58704.1"/>
    <property type="molecule type" value="Genomic_DNA"/>
</dbReference>
<proteinExistence type="predicted"/>
<accession>A0A655Z302</accession>
<reference evidence="1 2" key="1">
    <citation type="submission" date="2015-07" db="EMBL/GenBank/DDBJ databases">
        <authorList>
            <consortium name="Pathogen Informatics"/>
        </authorList>
    </citation>
    <scope>NUCLEOTIDE SEQUENCE [LARGE SCALE GENOMIC DNA]</scope>
    <source>
        <strain evidence="1 2">A325</strain>
    </source>
</reference>
<dbReference type="AlphaFoldDB" id="A0A655Z302"/>
<evidence type="ECO:0000313" key="2">
    <source>
        <dbReference type="Proteomes" id="UP000046067"/>
    </source>
</evidence>
<dbReference type="Proteomes" id="UP000046067">
    <property type="component" value="Unassembled WGS sequence"/>
</dbReference>
<evidence type="ECO:0000313" key="1">
    <source>
        <dbReference type="EMBL" id="CSC58704.1"/>
    </source>
</evidence>